<comment type="similarity">
    <text evidence="4">Belongs to the ZNF277 family.</text>
</comment>
<evidence type="ECO:0000256" key="5">
    <source>
        <dbReference type="PROSITE-ProRule" id="PRU00042"/>
    </source>
</evidence>
<dbReference type="PROSITE" id="PS50157">
    <property type="entry name" value="ZINC_FINGER_C2H2_2"/>
    <property type="match status" value="1"/>
</dbReference>
<dbReference type="SMART" id="SM00355">
    <property type="entry name" value="ZnF_C2H2"/>
    <property type="match status" value="4"/>
</dbReference>
<dbReference type="PROSITE" id="PS00028">
    <property type="entry name" value="ZINC_FINGER_C2H2_1"/>
    <property type="match status" value="1"/>
</dbReference>
<feature type="compositionally biased region" description="Acidic residues" evidence="6">
    <location>
        <begin position="91"/>
        <end position="105"/>
    </location>
</feature>
<gene>
    <name evidence="8" type="ORF">BDA99DRAFT_555122</name>
</gene>
<dbReference type="Pfam" id="PF12756">
    <property type="entry name" value="zf-C2H2_2"/>
    <property type="match status" value="2"/>
</dbReference>
<evidence type="ECO:0000256" key="3">
    <source>
        <dbReference type="ARBA" id="ARBA00022833"/>
    </source>
</evidence>
<dbReference type="GO" id="GO:0008270">
    <property type="term" value="F:zinc ion binding"/>
    <property type="evidence" value="ECO:0007669"/>
    <property type="project" value="UniProtKB-KW"/>
</dbReference>
<dbReference type="Gene3D" id="3.30.160.60">
    <property type="entry name" value="Classic Zinc Finger"/>
    <property type="match status" value="1"/>
</dbReference>
<evidence type="ECO:0000313" key="8">
    <source>
        <dbReference type="EMBL" id="KAI9277214.1"/>
    </source>
</evidence>
<feature type="domain" description="C2H2-type" evidence="7">
    <location>
        <begin position="283"/>
        <end position="307"/>
    </location>
</feature>
<feature type="compositionally biased region" description="Low complexity" evidence="6">
    <location>
        <begin position="55"/>
        <end position="82"/>
    </location>
</feature>
<comment type="caution">
    <text evidence="8">The sequence shown here is derived from an EMBL/GenBank/DDBJ whole genome shotgun (WGS) entry which is preliminary data.</text>
</comment>
<evidence type="ECO:0000256" key="1">
    <source>
        <dbReference type="ARBA" id="ARBA00022723"/>
    </source>
</evidence>
<accession>A0AAD5KBD0</accession>
<organism evidence="8 9">
    <name type="scientific">Phascolomyces articulosus</name>
    <dbReference type="NCBI Taxonomy" id="60185"/>
    <lineage>
        <taxon>Eukaryota</taxon>
        <taxon>Fungi</taxon>
        <taxon>Fungi incertae sedis</taxon>
        <taxon>Mucoromycota</taxon>
        <taxon>Mucoromycotina</taxon>
        <taxon>Mucoromycetes</taxon>
        <taxon>Mucorales</taxon>
        <taxon>Lichtheimiaceae</taxon>
        <taxon>Phascolomyces</taxon>
    </lineage>
</organism>
<protein>
    <recommendedName>
        <fullName evidence="7">C2H2-type domain-containing protein</fullName>
    </recommendedName>
</protein>
<name>A0AAD5KBD0_9FUNG</name>
<dbReference type="InterPro" id="IPR040048">
    <property type="entry name" value="ZNF277"/>
</dbReference>
<feature type="compositionally biased region" description="Basic and acidic residues" evidence="6">
    <location>
        <begin position="15"/>
        <end position="27"/>
    </location>
</feature>
<dbReference type="PANTHER" id="PTHR13267:SF3">
    <property type="entry name" value="ZINC FINGER PROTEIN 277"/>
    <property type="match status" value="1"/>
</dbReference>
<dbReference type="SUPFAM" id="SSF57667">
    <property type="entry name" value="beta-beta-alpha zinc fingers"/>
    <property type="match status" value="2"/>
</dbReference>
<dbReference type="PANTHER" id="PTHR13267">
    <property type="entry name" value="ZINC FINGER PROTEIN 277"/>
    <property type="match status" value="1"/>
</dbReference>
<evidence type="ECO:0000259" key="7">
    <source>
        <dbReference type="PROSITE" id="PS50157"/>
    </source>
</evidence>
<evidence type="ECO:0000256" key="4">
    <source>
        <dbReference type="ARBA" id="ARBA00034119"/>
    </source>
</evidence>
<reference evidence="8" key="2">
    <citation type="submission" date="2023-02" db="EMBL/GenBank/DDBJ databases">
        <authorList>
            <consortium name="DOE Joint Genome Institute"/>
            <person name="Mondo S.J."/>
            <person name="Chang Y."/>
            <person name="Wang Y."/>
            <person name="Ahrendt S."/>
            <person name="Andreopoulos W."/>
            <person name="Barry K."/>
            <person name="Beard J."/>
            <person name="Benny G.L."/>
            <person name="Blankenship S."/>
            <person name="Bonito G."/>
            <person name="Cuomo C."/>
            <person name="Desiro A."/>
            <person name="Gervers K.A."/>
            <person name="Hundley H."/>
            <person name="Kuo A."/>
            <person name="LaButti K."/>
            <person name="Lang B.F."/>
            <person name="Lipzen A."/>
            <person name="O'Donnell K."/>
            <person name="Pangilinan J."/>
            <person name="Reynolds N."/>
            <person name="Sandor L."/>
            <person name="Smith M.W."/>
            <person name="Tsang A."/>
            <person name="Grigoriev I.V."/>
            <person name="Stajich J.E."/>
            <person name="Spatafora J.W."/>
        </authorList>
    </citation>
    <scope>NUCLEOTIDE SEQUENCE</scope>
    <source>
        <strain evidence="8">RSA 2281</strain>
    </source>
</reference>
<feature type="compositionally biased region" description="Acidic residues" evidence="6">
    <location>
        <begin position="475"/>
        <end position="492"/>
    </location>
</feature>
<feature type="region of interest" description="Disordered" evidence="6">
    <location>
        <begin position="466"/>
        <end position="492"/>
    </location>
</feature>
<dbReference type="AlphaFoldDB" id="A0AAD5KBD0"/>
<keyword evidence="9" id="KW-1185">Reference proteome</keyword>
<proteinExistence type="inferred from homology"/>
<feature type="region of interest" description="Disordered" evidence="6">
    <location>
        <begin position="1"/>
        <end position="111"/>
    </location>
</feature>
<evidence type="ECO:0000313" key="9">
    <source>
        <dbReference type="Proteomes" id="UP001209540"/>
    </source>
</evidence>
<dbReference type="InterPro" id="IPR013087">
    <property type="entry name" value="Znf_C2H2_type"/>
</dbReference>
<keyword evidence="3" id="KW-0862">Zinc</keyword>
<keyword evidence="2 5" id="KW-0863">Zinc-finger</keyword>
<dbReference type="InterPro" id="IPR041661">
    <property type="entry name" value="ZN622/Rei1/Reh1_Znf-C2H2"/>
</dbReference>
<dbReference type="Proteomes" id="UP001209540">
    <property type="component" value="Unassembled WGS sequence"/>
</dbReference>
<evidence type="ECO:0000256" key="6">
    <source>
        <dbReference type="SAM" id="MobiDB-lite"/>
    </source>
</evidence>
<evidence type="ECO:0000256" key="2">
    <source>
        <dbReference type="ARBA" id="ARBA00022771"/>
    </source>
</evidence>
<dbReference type="EMBL" id="JAIXMP010000002">
    <property type="protein sequence ID" value="KAI9277214.1"/>
    <property type="molecule type" value="Genomic_DNA"/>
</dbReference>
<reference evidence="8" key="1">
    <citation type="journal article" date="2022" name="IScience">
        <title>Evolution of zygomycete secretomes and the origins of terrestrial fungal ecologies.</title>
        <authorList>
            <person name="Chang Y."/>
            <person name="Wang Y."/>
            <person name="Mondo S."/>
            <person name="Ahrendt S."/>
            <person name="Andreopoulos W."/>
            <person name="Barry K."/>
            <person name="Beard J."/>
            <person name="Benny G.L."/>
            <person name="Blankenship S."/>
            <person name="Bonito G."/>
            <person name="Cuomo C."/>
            <person name="Desiro A."/>
            <person name="Gervers K.A."/>
            <person name="Hundley H."/>
            <person name="Kuo A."/>
            <person name="LaButti K."/>
            <person name="Lang B.F."/>
            <person name="Lipzen A."/>
            <person name="O'Donnell K."/>
            <person name="Pangilinan J."/>
            <person name="Reynolds N."/>
            <person name="Sandor L."/>
            <person name="Smith M.E."/>
            <person name="Tsang A."/>
            <person name="Grigoriev I.V."/>
            <person name="Stajich J.E."/>
            <person name="Spatafora J.W."/>
        </authorList>
    </citation>
    <scope>NUCLEOTIDE SEQUENCE</scope>
    <source>
        <strain evidence="8">RSA 2281</strain>
    </source>
</reference>
<dbReference type="InterPro" id="IPR036236">
    <property type="entry name" value="Znf_C2H2_sf"/>
</dbReference>
<sequence>MDDGGEWCTVKSKHSRNESNKTKESSNRRRPNKSSTRSGTSKSKSDVRPRRKSQAATATTAIGTTTTSAKKIDTTTAATTNTQNPYHLPENADDSNDEDEEDDVNDPINDPVPPYHTTIMTMCPLPDCLSDRPFLDTTALTDHFKTDHKLIFKNLHHMYMALDPYLKRWGELLRSKPITEYATPDSTDSDVYIIDPRKCELDQKLRTEMQRHALDEVLNTQQKERDGPAKETRKCLFCKVICENRTALFKHMFGEHNFNIGLPDNLVNVNEFLDLLESKLIKLQCLYCEKTFTSAPVLRKHMRKKKHFKIAAKNRQYDKFYVINYLEPGKNWEHFERDNVESDDEKSDASNDSWAEWDEEEPEVSMCLLCPETESSPQEAWQHMEKKHGFDLTRIRKQLGLDFYKTIVLINYIRHQSSLDRCFVCGTTVEDLSLLEKHLDEKKCLSQPLDSNAEFWKDPKYLLPTYEGDPLLTGFDDDSDIDEEEDEKEETK</sequence>
<keyword evidence="1" id="KW-0479">Metal-binding</keyword>
<feature type="compositionally biased region" description="Low complexity" evidence="6">
    <location>
        <begin position="33"/>
        <end position="42"/>
    </location>
</feature>